<evidence type="ECO:0000256" key="3">
    <source>
        <dbReference type="ARBA" id="ARBA00022679"/>
    </source>
</evidence>
<dbReference type="PANTHER" id="PTHR10629:SF52">
    <property type="entry name" value="DNA (CYTOSINE-5)-METHYLTRANSFERASE 1"/>
    <property type="match status" value="1"/>
</dbReference>
<dbReference type="Pfam" id="PF00145">
    <property type="entry name" value="DNA_methylase"/>
    <property type="match status" value="1"/>
</dbReference>
<dbReference type="GO" id="GO:0003886">
    <property type="term" value="F:DNA (cytosine-5-)-methyltransferase activity"/>
    <property type="evidence" value="ECO:0007669"/>
    <property type="project" value="UniProtKB-EC"/>
</dbReference>
<dbReference type="PANTHER" id="PTHR10629">
    <property type="entry name" value="CYTOSINE-SPECIFIC METHYLTRANSFERASE"/>
    <property type="match status" value="1"/>
</dbReference>
<organism evidence="5">
    <name type="scientific">viral metagenome</name>
    <dbReference type="NCBI Taxonomy" id="1070528"/>
    <lineage>
        <taxon>unclassified sequences</taxon>
        <taxon>metagenomes</taxon>
        <taxon>organismal metagenomes</taxon>
    </lineage>
</organism>
<reference evidence="5" key="1">
    <citation type="journal article" date="2020" name="Nature">
        <title>Giant virus diversity and host interactions through global metagenomics.</title>
        <authorList>
            <person name="Schulz F."/>
            <person name="Roux S."/>
            <person name="Paez-Espino D."/>
            <person name="Jungbluth S."/>
            <person name="Walsh D.A."/>
            <person name="Denef V.J."/>
            <person name="McMahon K.D."/>
            <person name="Konstantinidis K.T."/>
            <person name="Eloe-Fadrosh E.A."/>
            <person name="Kyrpides N.C."/>
            <person name="Woyke T."/>
        </authorList>
    </citation>
    <scope>NUCLEOTIDE SEQUENCE</scope>
    <source>
        <strain evidence="5">GVMAG-M-3300025778-1</strain>
    </source>
</reference>
<keyword evidence="2" id="KW-0489">Methyltransferase</keyword>
<dbReference type="Gene3D" id="3.40.50.150">
    <property type="entry name" value="Vaccinia Virus protein VP39"/>
    <property type="match status" value="1"/>
</dbReference>
<evidence type="ECO:0000313" key="5">
    <source>
        <dbReference type="EMBL" id="QHU00057.1"/>
    </source>
</evidence>
<evidence type="ECO:0000256" key="1">
    <source>
        <dbReference type="ARBA" id="ARBA00011975"/>
    </source>
</evidence>
<dbReference type="PROSITE" id="PS51679">
    <property type="entry name" value="SAM_MT_C5"/>
    <property type="match status" value="1"/>
</dbReference>
<dbReference type="GO" id="GO:0032259">
    <property type="term" value="P:methylation"/>
    <property type="evidence" value="ECO:0007669"/>
    <property type="project" value="UniProtKB-KW"/>
</dbReference>
<dbReference type="InterPro" id="IPR050390">
    <property type="entry name" value="C5-Methyltransferase"/>
</dbReference>
<keyword evidence="4" id="KW-0949">S-adenosyl-L-methionine</keyword>
<dbReference type="EC" id="2.1.1.37" evidence="1"/>
<dbReference type="GO" id="GO:0044027">
    <property type="term" value="P:negative regulation of gene expression via chromosomal CpG island methylation"/>
    <property type="evidence" value="ECO:0007669"/>
    <property type="project" value="TreeGrafter"/>
</dbReference>
<keyword evidence="3" id="KW-0808">Transferase</keyword>
<dbReference type="GO" id="GO:0005634">
    <property type="term" value="C:nucleus"/>
    <property type="evidence" value="ECO:0007669"/>
    <property type="project" value="TreeGrafter"/>
</dbReference>
<dbReference type="EMBL" id="MN740322">
    <property type="protein sequence ID" value="QHU00057.1"/>
    <property type="molecule type" value="Genomic_DNA"/>
</dbReference>
<evidence type="ECO:0000256" key="2">
    <source>
        <dbReference type="ARBA" id="ARBA00022603"/>
    </source>
</evidence>
<dbReference type="AlphaFoldDB" id="A0A6C0J615"/>
<protein>
    <recommendedName>
        <fullName evidence="1">DNA (cytosine-5-)-methyltransferase</fullName>
        <ecNumber evidence="1">2.1.1.37</ecNumber>
    </recommendedName>
</protein>
<sequence>MPKYTCTHCDETFNKKKEYNTHLETVVKDTAVAAAATTVSQETGRLAISLFSGAGGDTVGMEKAGIKVIAFSENNAKCVATHKAMFPESKWLGESVKGDISKIPDDEFLPYANQLFMVFAGFPCQGFSNAGKKVTTDPRNKMFHQFLRVVSLTRPEWIMGENVAGLLTKKTDDGESSVISVIEAHFAEIGYPIVFNVYDMSKVGVPQSRKRLAIIGNRLSIKFSLPVFDEPKRGLLEIIEQSMDGAIETSLPIPDECSILVPDDAEPTGTPHPFMVKKHGEDLISFRKRDSPIHSEVLDFRTPCKTLICAYTFQPRLYVGLRKSNGKKYIRCLTVREAAQIQGFPATHVFSGSRDDQIKQVGNAVPALWVTRMVQSMIASSAGSPP</sequence>
<dbReference type="SUPFAM" id="SSF53335">
    <property type="entry name" value="S-adenosyl-L-methionine-dependent methyltransferases"/>
    <property type="match status" value="1"/>
</dbReference>
<dbReference type="Gene3D" id="3.90.120.10">
    <property type="entry name" value="DNA Methylase, subunit A, domain 2"/>
    <property type="match status" value="1"/>
</dbReference>
<evidence type="ECO:0000256" key="4">
    <source>
        <dbReference type="ARBA" id="ARBA00022691"/>
    </source>
</evidence>
<dbReference type="InterPro" id="IPR001525">
    <property type="entry name" value="C5_MeTfrase"/>
</dbReference>
<proteinExistence type="predicted"/>
<dbReference type="GO" id="GO:0003677">
    <property type="term" value="F:DNA binding"/>
    <property type="evidence" value="ECO:0007669"/>
    <property type="project" value="TreeGrafter"/>
</dbReference>
<dbReference type="InterPro" id="IPR029063">
    <property type="entry name" value="SAM-dependent_MTases_sf"/>
</dbReference>
<accession>A0A6C0J615</accession>
<dbReference type="PRINTS" id="PR00105">
    <property type="entry name" value="C5METTRFRASE"/>
</dbReference>
<dbReference type="NCBIfam" id="TIGR00675">
    <property type="entry name" value="dcm"/>
    <property type="match status" value="1"/>
</dbReference>
<name>A0A6C0J615_9ZZZZ</name>